<name>A0A6L2JTF9_TANCI</name>
<dbReference type="InterPro" id="IPR057670">
    <property type="entry name" value="SH3_retrovirus"/>
</dbReference>
<feature type="domain" description="Reverse transcriptase Ty1/copia-type" evidence="3">
    <location>
        <begin position="291"/>
        <end position="347"/>
    </location>
</feature>
<evidence type="ECO:0000313" key="5">
    <source>
        <dbReference type="EMBL" id="GEU40368.1"/>
    </source>
</evidence>
<comment type="caution">
    <text evidence="5">The sequence shown here is derived from an EMBL/GenBank/DDBJ whole genome shotgun (WGS) entry which is preliminary data.</text>
</comment>
<dbReference type="Pfam" id="PF07727">
    <property type="entry name" value="RVT_2"/>
    <property type="match status" value="1"/>
</dbReference>
<protein>
    <submittedName>
        <fullName evidence="5">Ribonuclease H-like domain-containing protein</fullName>
    </submittedName>
</protein>
<dbReference type="CDD" id="cd09272">
    <property type="entry name" value="RNase_HI_RT_Ty1"/>
    <property type="match status" value="1"/>
</dbReference>
<evidence type="ECO:0000259" key="4">
    <source>
        <dbReference type="Pfam" id="PF25597"/>
    </source>
</evidence>
<keyword evidence="1" id="KW-0175">Coiled coil</keyword>
<reference evidence="5" key="1">
    <citation type="journal article" date="2019" name="Sci. Rep.">
        <title>Draft genome of Tanacetum cinerariifolium, the natural source of mosquito coil.</title>
        <authorList>
            <person name="Yamashiro T."/>
            <person name="Shiraishi A."/>
            <person name="Satake H."/>
            <person name="Nakayama K."/>
        </authorList>
    </citation>
    <scope>NUCLEOTIDE SEQUENCE</scope>
</reference>
<feature type="region of interest" description="Disordered" evidence="2">
    <location>
        <begin position="134"/>
        <end position="158"/>
    </location>
</feature>
<evidence type="ECO:0000259" key="3">
    <source>
        <dbReference type="Pfam" id="PF07727"/>
    </source>
</evidence>
<evidence type="ECO:0000256" key="1">
    <source>
        <dbReference type="SAM" id="Coils"/>
    </source>
</evidence>
<proteinExistence type="predicted"/>
<gene>
    <name evidence="5" type="ORF">Tci_012346</name>
</gene>
<organism evidence="5">
    <name type="scientific">Tanacetum cinerariifolium</name>
    <name type="common">Dalmatian daisy</name>
    <name type="synonym">Chrysanthemum cinerariifolium</name>
    <dbReference type="NCBI Taxonomy" id="118510"/>
    <lineage>
        <taxon>Eukaryota</taxon>
        <taxon>Viridiplantae</taxon>
        <taxon>Streptophyta</taxon>
        <taxon>Embryophyta</taxon>
        <taxon>Tracheophyta</taxon>
        <taxon>Spermatophyta</taxon>
        <taxon>Magnoliopsida</taxon>
        <taxon>eudicotyledons</taxon>
        <taxon>Gunneridae</taxon>
        <taxon>Pentapetalae</taxon>
        <taxon>asterids</taxon>
        <taxon>campanulids</taxon>
        <taxon>Asterales</taxon>
        <taxon>Asteraceae</taxon>
        <taxon>Asteroideae</taxon>
        <taxon>Anthemideae</taxon>
        <taxon>Anthemidinae</taxon>
        <taxon>Tanacetum</taxon>
    </lineage>
</organism>
<sequence>MRPFGCLVTILNTLFDGKAKEGFLVGYFVTSKAFRVFNTQTKKVKENLHVNFLENKPNVAGQGLNWLFDIDSFANSMNYQPVTARNQANKNAGHQEVNGDTGLKKNVNVGHTKQEKVSTQQYIVFPLWSSISSSYKSSDDKARDNTADDAAGKEKVQEPVSKYDQALKNVLERMMNQEKEAIEQSDDVRKEFQAQFNTAIASRTFIPPHDPFMPELEDTAEIQTTGIFGNAYDENDLETNNHSYADESVSAEADLNNVEPSTVVSLIPTTRVHSNHPKAQIIGDPMSAIQIREKVYEVEKALYGLHQAPRAWYKTLSTYLLDNEFYMGQIDKTLFIKRLKGDILLVQMLDYRYNFMQIKIHVDNESVICVIKNLVYHSKTKHIEIRHHFIRDSYKKSLIEMVKIHTDNNVADLLTEAFDSELKLLNKKILWIVYSWFWTNICSQEWIQKYVSLDCKDRHLGKFKRGQDTKVPQSGGPLKKVGDEAVHKELGNRLERAATTTSSLEAEELVQVVVPGAKIPYWGCSAQTRQRGKSESDSYYLSD</sequence>
<dbReference type="InterPro" id="IPR013103">
    <property type="entry name" value="RVT_2"/>
</dbReference>
<feature type="compositionally biased region" description="Basic and acidic residues" evidence="2">
    <location>
        <begin position="137"/>
        <end position="157"/>
    </location>
</feature>
<evidence type="ECO:0000256" key="2">
    <source>
        <dbReference type="SAM" id="MobiDB-lite"/>
    </source>
</evidence>
<dbReference type="EMBL" id="BKCJ010001293">
    <property type="protein sequence ID" value="GEU40368.1"/>
    <property type="molecule type" value="Genomic_DNA"/>
</dbReference>
<accession>A0A6L2JTF9</accession>
<dbReference type="AlphaFoldDB" id="A0A6L2JTF9"/>
<dbReference type="Pfam" id="PF25597">
    <property type="entry name" value="SH3_retrovirus"/>
    <property type="match status" value="1"/>
</dbReference>
<feature type="domain" description="Retroviral polymerase SH3-like" evidence="4">
    <location>
        <begin position="15"/>
        <end position="56"/>
    </location>
</feature>
<feature type="coiled-coil region" evidence="1">
    <location>
        <begin position="160"/>
        <end position="195"/>
    </location>
</feature>